<dbReference type="EMBL" id="FOIN01000022">
    <property type="protein sequence ID" value="SET61557.1"/>
    <property type="molecule type" value="Genomic_DNA"/>
</dbReference>
<dbReference type="EC" id="2.7.13.3" evidence="3"/>
<name>A0A1I0FVF4_9FIRM</name>
<comment type="subcellular location">
    <subcellularLocation>
        <location evidence="2">Cell membrane</location>
        <topology evidence="2">Multi-pass membrane protein</topology>
    </subcellularLocation>
</comment>
<keyword evidence="8" id="KW-0547">Nucleotide-binding</keyword>
<dbReference type="Gene3D" id="3.30.565.10">
    <property type="entry name" value="Histidine kinase-like ATPase, C-terminal domain"/>
    <property type="match status" value="1"/>
</dbReference>
<dbReference type="InterPro" id="IPR005467">
    <property type="entry name" value="His_kinase_dom"/>
</dbReference>
<dbReference type="InterPro" id="IPR036890">
    <property type="entry name" value="HATPase_C_sf"/>
</dbReference>
<dbReference type="InterPro" id="IPR003661">
    <property type="entry name" value="HisK_dim/P_dom"/>
</dbReference>
<dbReference type="PRINTS" id="PR00344">
    <property type="entry name" value="BCTRLSENSOR"/>
</dbReference>
<evidence type="ECO:0000259" key="15">
    <source>
        <dbReference type="PROSITE" id="PS50109"/>
    </source>
</evidence>
<evidence type="ECO:0000259" key="16">
    <source>
        <dbReference type="PROSITE" id="PS50885"/>
    </source>
</evidence>
<evidence type="ECO:0000256" key="2">
    <source>
        <dbReference type="ARBA" id="ARBA00004651"/>
    </source>
</evidence>
<dbReference type="AlphaFoldDB" id="A0A1I0FVF4"/>
<dbReference type="SUPFAM" id="SSF47384">
    <property type="entry name" value="Homodimeric domain of signal transducing histidine kinase"/>
    <property type="match status" value="1"/>
</dbReference>
<evidence type="ECO:0000313" key="17">
    <source>
        <dbReference type="EMBL" id="SET61557.1"/>
    </source>
</evidence>
<proteinExistence type="predicted"/>
<dbReference type="RefSeq" id="WP_092354531.1">
    <property type="nucleotide sequence ID" value="NZ_FOIN01000022.1"/>
</dbReference>
<keyword evidence="13 14" id="KW-0472">Membrane</keyword>
<dbReference type="PANTHER" id="PTHR45528:SF1">
    <property type="entry name" value="SENSOR HISTIDINE KINASE CPXA"/>
    <property type="match status" value="1"/>
</dbReference>
<evidence type="ECO:0000256" key="9">
    <source>
        <dbReference type="ARBA" id="ARBA00022777"/>
    </source>
</evidence>
<organism evidence="17 18">
    <name type="scientific">Thomasclavelia cocleata</name>
    <dbReference type="NCBI Taxonomy" id="69824"/>
    <lineage>
        <taxon>Bacteria</taxon>
        <taxon>Bacillati</taxon>
        <taxon>Bacillota</taxon>
        <taxon>Erysipelotrichia</taxon>
        <taxon>Erysipelotrichales</taxon>
        <taxon>Coprobacillaceae</taxon>
        <taxon>Thomasclavelia</taxon>
    </lineage>
</organism>
<accession>A0A1I0FVF4</accession>
<dbReference type="SMART" id="SM00304">
    <property type="entry name" value="HAMP"/>
    <property type="match status" value="1"/>
</dbReference>
<keyword evidence="7 14" id="KW-0812">Transmembrane</keyword>
<evidence type="ECO:0000256" key="5">
    <source>
        <dbReference type="ARBA" id="ARBA00022553"/>
    </source>
</evidence>
<keyword evidence="5" id="KW-0597">Phosphoprotein</keyword>
<evidence type="ECO:0000313" key="18">
    <source>
        <dbReference type="Proteomes" id="UP000198558"/>
    </source>
</evidence>
<dbReference type="PROSITE" id="PS50109">
    <property type="entry name" value="HIS_KIN"/>
    <property type="match status" value="1"/>
</dbReference>
<dbReference type="GO" id="GO:0000155">
    <property type="term" value="F:phosphorelay sensor kinase activity"/>
    <property type="evidence" value="ECO:0007669"/>
    <property type="project" value="InterPro"/>
</dbReference>
<dbReference type="Proteomes" id="UP000198558">
    <property type="component" value="Unassembled WGS sequence"/>
</dbReference>
<dbReference type="SUPFAM" id="SSF158472">
    <property type="entry name" value="HAMP domain-like"/>
    <property type="match status" value="1"/>
</dbReference>
<keyword evidence="18" id="KW-1185">Reference proteome</keyword>
<dbReference type="PROSITE" id="PS50885">
    <property type="entry name" value="HAMP"/>
    <property type="match status" value="1"/>
</dbReference>
<feature type="domain" description="Histidine kinase" evidence="15">
    <location>
        <begin position="264"/>
        <end position="477"/>
    </location>
</feature>
<keyword evidence="4" id="KW-1003">Cell membrane</keyword>
<keyword evidence="12" id="KW-0902">Two-component regulatory system</keyword>
<dbReference type="Gene3D" id="1.10.287.130">
    <property type="match status" value="1"/>
</dbReference>
<dbReference type="Gene3D" id="6.10.340.10">
    <property type="match status" value="1"/>
</dbReference>
<dbReference type="OrthoDB" id="9786919at2"/>
<dbReference type="GO" id="GO:0005886">
    <property type="term" value="C:plasma membrane"/>
    <property type="evidence" value="ECO:0007669"/>
    <property type="project" value="UniProtKB-SubCell"/>
</dbReference>
<dbReference type="GeneID" id="78288749"/>
<dbReference type="InterPro" id="IPR050398">
    <property type="entry name" value="HssS/ArlS-like"/>
</dbReference>
<evidence type="ECO:0000256" key="8">
    <source>
        <dbReference type="ARBA" id="ARBA00022741"/>
    </source>
</evidence>
<dbReference type="InterPro" id="IPR003660">
    <property type="entry name" value="HAMP_dom"/>
</dbReference>
<dbReference type="SMART" id="SM00387">
    <property type="entry name" value="HATPase_c"/>
    <property type="match status" value="1"/>
</dbReference>
<keyword evidence="11 14" id="KW-1133">Transmembrane helix</keyword>
<protein>
    <recommendedName>
        <fullName evidence="3">histidine kinase</fullName>
        <ecNumber evidence="3">2.7.13.3</ecNumber>
    </recommendedName>
</protein>
<feature type="transmembrane region" description="Helical" evidence="14">
    <location>
        <begin position="177"/>
        <end position="200"/>
    </location>
</feature>
<evidence type="ECO:0000256" key="3">
    <source>
        <dbReference type="ARBA" id="ARBA00012438"/>
    </source>
</evidence>
<evidence type="ECO:0000256" key="11">
    <source>
        <dbReference type="ARBA" id="ARBA00022989"/>
    </source>
</evidence>
<dbReference type="Pfam" id="PF00512">
    <property type="entry name" value="HisKA"/>
    <property type="match status" value="1"/>
</dbReference>
<comment type="catalytic activity">
    <reaction evidence="1">
        <text>ATP + protein L-histidine = ADP + protein N-phospho-L-histidine.</text>
        <dbReference type="EC" id="2.7.13.3"/>
    </reaction>
</comment>
<dbReference type="PANTHER" id="PTHR45528">
    <property type="entry name" value="SENSOR HISTIDINE KINASE CPXA"/>
    <property type="match status" value="1"/>
</dbReference>
<evidence type="ECO:0000256" key="14">
    <source>
        <dbReference type="SAM" id="Phobius"/>
    </source>
</evidence>
<evidence type="ECO:0000256" key="4">
    <source>
        <dbReference type="ARBA" id="ARBA00022475"/>
    </source>
</evidence>
<evidence type="ECO:0000256" key="10">
    <source>
        <dbReference type="ARBA" id="ARBA00022840"/>
    </source>
</evidence>
<dbReference type="GO" id="GO:0005524">
    <property type="term" value="F:ATP binding"/>
    <property type="evidence" value="ECO:0007669"/>
    <property type="project" value="UniProtKB-KW"/>
</dbReference>
<evidence type="ECO:0000256" key="1">
    <source>
        <dbReference type="ARBA" id="ARBA00000085"/>
    </source>
</evidence>
<dbReference type="SUPFAM" id="SSF55874">
    <property type="entry name" value="ATPase domain of HSP90 chaperone/DNA topoisomerase II/histidine kinase"/>
    <property type="match status" value="1"/>
</dbReference>
<dbReference type="Pfam" id="PF02518">
    <property type="entry name" value="HATPase_c"/>
    <property type="match status" value="1"/>
</dbReference>
<evidence type="ECO:0000256" key="6">
    <source>
        <dbReference type="ARBA" id="ARBA00022679"/>
    </source>
</evidence>
<keyword evidence="9 17" id="KW-0418">Kinase</keyword>
<dbReference type="InterPro" id="IPR036097">
    <property type="entry name" value="HisK_dim/P_sf"/>
</dbReference>
<evidence type="ECO:0000256" key="7">
    <source>
        <dbReference type="ARBA" id="ARBA00022692"/>
    </source>
</evidence>
<sequence length="482" mass="54761">MKFFWKLYLTIMLTVVTCFSVGGYLLIETGFKSSLQREIEMAYQENDILFSSFINEIFTLIDGYVDAKYSDSERFSIIQNSATTLRIQTFNGSISFCLRDKRGKMLYQNGGFSDDVSLIKEIKSGTRGYKIIKNNNKYKVHTLRKLELGIEGIDMYLENSRDISSLFNDRKDQYQTFIYCIGLLSLIGAVVIFIVTRWLVKPIKKLSQATKRIIAEGLDNEIVVTSDDEIGQFTKDFNTMTKRLMVSMDKLQEALNRQEIFVGNFAHELKTPLTSMIGYGDMLRSKKLSEEQIISYSDLIVQEGKRLEVMSMKLMELIVLKKQDFEMVETNIVDFFDEIKAIVAPIMRNSKIDFKVSVEHDVVLIENDLMKTVCLNLLDNARKAVIDNGIIEFMGVKDIDGYRIVIKDNGCGIDAKEIDKIKEAFYMVDKSRSRSAGGAGLGLAICEQIIKLHHGKMIIESIKNQGTIVTVLLKGGESVAKN</sequence>
<gene>
    <name evidence="17" type="ORF">SAMN04489758_12219</name>
</gene>
<dbReference type="CDD" id="cd00075">
    <property type="entry name" value="HATPase"/>
    <property type="match status" value="1"/>
</dbReference>
<keyword evidence="10" id="KW-0067">ATP-binding</keyword>
<feature type="transmembrane region" description="Helical" evidence="14">
    <location>
        <begin position="6"/>
        <end position="27"/>
    </location>
</feature>
<reference evidence="18" key="1">
    <citation type="submission" date="2016-10" db="EMBL/GenBank/DDBJ databases">
        <authorList>
            <person name="Varghese N."/>
            <person name="Submissions S."/>
        </authorList>
    </citation>
    <scope>NUCLEOTIDE SEQUENCE [LARGE SCALE GENOMIC DNA]</scope>
    <source>
        <strain evidence="18">DSM 1551</strain>
    </source>
</reference>
<feature type="domain" description="HAMP" evidence="16">
    <location>
        <begin position="197"/>
        <end position="249"/>
    </location>
</feature>
<dbReference type="Pfam" id="PF00672">
    <property type="entry name" value="HAMP"/>
    <property type="match status" value="1"/>
</dbReference>
<dbReference type="CDD" id="cd06225">
    <property type="entry name" value="HAMP"/>
    <property type="match status" value="1"/>
</dbReference>
<evidence type="ECO:0000256" key="12">
    <source>
        <dbReference type="ARBA" id="ARBA00023012"/>
    </source>
</evidence>
<dbReference type="InterPro" id="IPR004358">
    <property type="entry name" value="Sig_transdc_His_kin-like_C"/>
</dbReference>
<dbReference type="SMART" id="SM00388">
    <property type="entry name" value="HisKA"/>
    <property type="match status" value="1"/>
</dbReference>
<evidence type="ECO:0000256" key="13">
    <source>
        <dbReference type="ARBA" id="ARBA00023136"/>
    </source>
</evidence>
<dbReference type="InterPro" id="IPR003594">
    <property type="entry name" value="HATPase_dom"/>
</dbReference>
<keyword evidence="6" id="KW-0808">Transferase</keyword>
<dbReference type="CDD" id="cd00082">
    <property type="entry name" value="HisKA"/>
    <property type="match status" value="1"/>
</dbReference>